<feature type="compositionally biased region" description="Polar residues" evidence="5">
    <location>
        <begin position="590"/>
        <end position="602"/>
    </location>
</feature>
<feature type="compositionally biased region" description="Polar residues" evidence="5">
    <location>
        <begin position="458"/>
        <end position="473"/>
    </location>
</feature>
<keyword evidence="3 6" id="KW-1133">Transmembrane helix</keyword>
<accession>A0ABR4PH03</accession>
<dbReference type="PANTHER" id="PTHR15549">
    <property type="entry name" value="PAIRED IMMUNOGLOBULIN-LIKE TYPE 2 RECEPTOR"/>
    <property type="match status" value="1"/>
</dbReference>
<sequence>MATFSLSSEFSEFIPTCAEACFISFIDSNFPSKLCSNTPTLDCLCSNNSTSGYTVGEGAVQCILSQDQLGTCKATDADLAAIARAFTMCNGQENAVPNTHATLTATVFIPTASPSLVLIPPGSSAAISTSSNSRTISTTTSKPTSSSSSSSSSISSPTSSSSFFSSSSSIASSFTTSFGTTSASPAEPTQTTDLPPALNQTSPGLSGPKIAGIAVGAAGGAALLAICLILLLCIRRRRKASRNSDVLPFQADPASSLKYDRGFLGPTEKSYGHGPGATPTGVAAKVAPPVPPRIDTGSPYMFSRRSLRPDTIGLAISPESDTQTIIKKQRRSSKLLPEKPSLTLQMPQQNAKARYSRRKSMFNRGSLMRESTGTQFEEDIDSAFEADDDYRRGSTDKILDNATGIWKPQQSRSNLPIPDFPMPADTRAFHGQPPNTKSIIPDYYIRPLEIGRGRTLASFSQPRKPDSSIQPQLQLRIPTETGRPVTGTSSVYSVPSMAPNQSEIGRSLTDGSRLPKSYNQGGPYDFDEPETPTPAEKKPSKGELSPVVESPKSPKTPTSATGKSPVSYPRIPKLLSPSTIRMVPPPAQPDFTQVFSSGTVRRTPSKQESENLKPWRQAELAAQQARTAQQQPQQQERSEQQQQARPNLQQYKSYRPPSEHIQTQFDAPSLRPSALPMDGSNRGSSSTISTSSLLAKRRGEKQAAALALKSEEEVRARWRVLKERDIAAAKSPDWKPQLAKFERTELPNTPGWIPRLTPTRRGDELFLSVQ</sequence>
<dbReference type="EMBL" id="JBFCZG010000005">
    <property type="protein sequence ID" value="KAL3422608.1"/>
    <property type="molecule type" value="Genomic_DNA"/>
</dbReference>
<feature type="compositionally biased region" description="Polar residues" evidence="5">
    <location>
        <begin position="187"/>
        <end position="203"/>
    </location>
</feature>
<feature type="region of interest" description="Disordered" evidence="5">
    <location>
        <begin position="458"/>
        <end position="702"/>
    </location>
</feature>
<feature type="compositionally biased region" description="Polar residues" evidence="5">
    <location>
        <begin position="553"/>
        <end position="564"/>
    </location>
</feature>
<evidence type="ECO:0000256" key="4">
    <source>
        <dbReference type="ARBA" id="ARBA00023136"/>
    </source>
</evidence>
<feature type="region of interest" description="Disordered" evidence="5">
    <location>
        <begin position="179"/>
        <end position="203"/>
    </location>
</feature>
<keyword evidence="8" id="KW-1185">Reference proteome</keyword>
<evidence type="ECO:0008006" key="9">
    <source>
        <dbReference type="Google" id="ProtNLM"/>
    </source>
</evidence>
<gene>
    <name evidence="7" type="ORF">PVAG01_06764</name>
</gene>
<evidence type="ECO:0000313" key="8">
    <source>
        <dbReference type="Proteomes" id="UP001629113"/>
    </source>
</evidence>
<organism evidence="7 8">
    <name type="scientific">Phlyctema vagabunda</name>
    <dbReference type="NCBI Taxonomy" id="108571"/>
    <lineage>
        <taxon>Eukaryota</taxon>
        <taxon>Fungi</taxon>
        <taxon>Dikarya</taxon>
        <taxon>Ascomycota</taxon>
        <taxon>Pezizomycotina</taxon>
        <taxon>Leotiomycetes</taxon>
        <taxon>Helotiales</taxon>
        <taxon>Dermateaceae</taxon>
        <taxon>Phlyctema</taxon>
    </lineage>
</organism>
<dbReference type="Proteomes" id="UP001629113">
    <property type="component" value="Unassembled WGS sequence"/>
</dbReference>
<evidence type="ECO:0000313" key="7">
    <source>
        <dbReference type="EMBL" id="KAL3422608.1"/>
    </source>
</evidence>
<feature type="region of interest" description="Disordered" evidence="5">
    <location>
        <begin position="125"/>
        <end position="158"/>
    </location>
</feature>
<dbReference type="InterPro" id="IPR051694">
    <property type="entry name" value="Immunoregulatory_rcpt-like"/>
</dbReference>
<evidence type="ECO:0000256" key="5">
    <source>
        <dbReference type="SAM" id="MobiDB-lite"/>
    </source>
</evidence>
<comment type="subcellular location">
    <subcellularLocation>
        <location evidence="1">Membrane</location>
        <topology evidence="1">Single-pass membrane protein</topology>
    </subcellularLocation>
</comment>
<dbReference type="PANTHER" id="PTHR15549:SF30">
    <property type="entry name" value="MID2 DOMAIN-CONTAINING PROTEIN"/>
    <property type="match status" value="1"/>
</dbReference>
<protein>
    <recommendedName>
        <fullName evidence="9">Extracellular membrane protein CFEM domain-containing protein</fullName>
    </recommendedName>
</protein>
<evidence type="ECO:0000256" key="3">
    <source>
        <dbReference type="ARBA" id="ARBA00022989"/>
    </source>
</evidence>
<keyword evidence="4 6" id="KW-0472">Membrane</keyword>
<keyword evidence="2 6" id="KW-0812">Transmembrane</keyword>
<name>A0ABR4PH03_9HELO</name>
<evidence type="ECO:0000256" key="2">
    <source>
        <dbReference type="ARBA" id="ARBA00022692"/>
    </source>
</evidence>
<feature type="transmembrane region" description="Helical" evidence="6">
    <location>
        <begin position="210"/>
        <end position="234"/>
    </location>
</feature>
<evidence type="ECO:0000256" key="6">
    <source>
        <dbReference type="SAM" id="Phobius"/>
    </source>
</evidence>
<comment type="caution">
    <text evidence="7">The sequence shown here is derived from an EMBL/GenBank/DDBJ whole genome shotgun (WGS) entry which is preliminary data.</text>
</comment>
<evidence type="ECO:0000256" key="1">
    <source>
        <dbReference type="ARBA" id="ARBA00004167"/>
    </source>
</evidence>
<feature type="compositionally biased region" description="Polar residues" evidence="5">
    <location>
        <begin position="486"/>
        <end position="504"/>
    </location>
</feature>
<proteinExistence type="predicted"/>
<reference evidence="7 8" key="1">
    <citation type="submission" date="2024-06" db="EMBL/GenBank/DDBJ databases">
        <title>Complete genome of Phlyctema vagabunda strain 19-DSS-EL-015.</title>
        <authorList>
            <person name="Fiorenzani C."/>
        </authorList>
    </citation>
    <scope>NUCLEOTIDE SEQUENCE [LARGE SCALE GENOMIC DNA]</scope>
    <source>
        <strain evidence="7 8">19-DSS-EL-015</strain>
    </source>
</reference>
<feature type="region of interest" description="Disordered" evidence="5">
    <location>
        <begin position="282"/>
        <end position="302"/>
    </location>
</feature>
<feature type="compositionally biased region" description="Low complexity" evidence="5">
    <location>
        <begin position="617"/>
        <end position="645"/>
    </location>
</feature>